<gene>
    <name evidence="1" type="ORF">SAMN04488524_1363</name>
</gene>
<reference evidence="2" key="1">
    <citation type="submission" date="2017-04" db="EMBL/GenBank/DDBJ databases">
        <authorList>
            <person name="Varghese N."/>
            <person name="Submissions S."/>
        </authorList>
    </citation>
    <scope>NUCLEOTIDE SEQUENCE [LARGE SCALE GENOMIC DNA]</scope>
    <source>
        <strain evidence="2">DSM 12126</strain>
    </source>
</reference>
<evidence type="ECO:0008006" key="3">
    <source>
        <dbReference type="Google" id="ProtNLM"/>
    </source>
</evidence>
<protein>
    <recommendedName>
        <fullName evidence="3">Transposase (putative) YhgA-like domain-containing protein</fullName>
    </recommendedName>
</protein>
<evidence type="ECO:0000313" key="2">
    <source>
        <dbReference type="Proteomes" id="UP000192756"/>
    </source>
</evidence>
<dbReference type="PANTHER" id="PTHR35586">
    <property type="entry name" value="SLL1691 PROTEIN"/>
    <property type="match status" value="1"/>
</dbReference>
<evidence type="ECO:0000313" key="1">
    <source>
        <dbReference type="EMBL" id="SMC59271.1"/>
    </source>
</evidence>
<proteinExistence type="predicted"/>
<dbReference type="PANTHER" id="PTHR35586:SF1">
    <property type="entry name" value="SLL1691 PROTEIN"/>
    <property type="match status" value="1"/>
</dbReference>
<keyword evidence="2" id="KW-1185">Reference proteome</keyword>
<dbReference type="Proteomes" id="UP000192756">
    <property type="component" value="Unassembled WGS sequence"/>
</dbReference>
<organism evidence="1 2">
    <name type="scientific">Pedobacter africanus</name>
    <dbReference type="NCBI Taxonomy" id="151894"/>
    <lineage>
        <taxon>Bacteria</taxon>
        <taxon>Pseudomonadati</taxon>
        <taxon>Bacteroidota</taxon>
        <taxon>Sphingobacteriia</taxon>
        <taxon>Sphingobacteriales</taxon>
        <taxon>Sphingobacteriaceae</taxon>
        <taxon>Pedobacter</taxon>
    </lineage>
</organism>
<name>A0A1W2AFN9_9SPHI</name>
<sequence>MKIVLLAEKQGLRFAVIKPIKLELTTSIVKPKQQKRKARRKPRRRDDLLWKAIVEDVSEDFLRFFFPEADALFDFSRKCEYLDKEFDPFFPYEENTAAVRYVDKLIKVYLKNGTEKWIAIHVEVQNQRGKEDFSSRMIRYWYLMKEKYNVSITALAIITGSNNKFKPTPYVEKCLGTKLTYEYNVYSILDQREAALQANPNPFAVVILAALSAIRKKKVTDLELKAIKHELNRELTKRKPDAVKHKGIMNFIKYYMNFENPKMMITFDRELQALTGRTTPMGTEEYLLDKFKKEGIAEGEAKGRHDEALEIAREMKKDKFPVETIAKLTKLTIQEIEAL</sequence>
<dbReference type="AlphaFoldDB" id="A0A1W2AFN9"/>
<dbReference type="STRING" id="151894.SAMN04488524_1363"/>
<accession>A0A1W2AFN9</accession>
<dbReference type="EMBL" id="FWXT01000001">
    <property type="protein sequence ID" value="SMC59271.1"/>
    <property type="molecule type" value="Genomic_DNA"/>
</dbReference>